<dbReference type="AlphaFoldDB" id="A0A6G0XHC4"/>
<organism evidence="2 3">
    <name type="scientific">Aphanomyces euteiches</name>
    <dbReference type="NCBI Taxonomy" id="100861"/>
    <lineage>
        <taxon>Eukaryota</taxon>
        <taxon>Sar</taxon>
        <taxon>Stramenopiles</taxon>
        <taxon>Oomycota</taxon>
        <taxon>Saprolegniomycetes</taxon>
        <taxon>Saprolegniales</taxon>
        <taxon>Verrucalvaceae</taxon>
        <taxon>Aphanomyces</taxon>
    </lineage>
</organism>
<feature type="transmembrane region" description="Helical" evidence="1">
    <location>
        <begin position="21"/>
        <end position="40"/>
    </location>
</feature>
<dbReference type="Proteomes" id="UP000481153">
    <property type="component" value="Unassembled WGS sequence"/>
</dbReference>
<keyword evidence="1" id="KW-1133">Transmembrane helix</keyword>
<comment type="caution">
    <text evidence="2">The sequence shown here is derived from an EMBL/GenBank/DDBJ whole genome shotgun (WGS) entry which is preliminary data.</text>
</comment>
<protein>
    <submittedName>
        <fullName evidence="2">Uncharacterized protein</fullName>
    </submittedName>
</protein>
<dbReference type="EMBL" id="VJMJ01000063">
    <property type="protein sequence ID" value="KAF0739626.1"/>
    <property type="molecule type" value="Genomic_DNA"/>
</dbReference>
<evidence type="ECO:0000313" key="3">
    <source>
        <dbReference type="Proteomes" id="UP000481153"/>
    </source>
</evidence>
<accession>A0A6G0XHC4</accession>
<keyword evidence="1" id="KW-0812">Transmembrane</keyword>
<evidence type="ECO:0000313" key="2">
    <source>
        <dbReference type="EMBL" id="KAF0739626.1"/>
    </source>
</evidence>
<name>A0A6G0XHC4_9STRA</name>
<proteinExistence type="predicted"/>
<gene>
    <name evidence="2" type="ORF">Ae201684_004800</name>
</gene>
<evidence type="ECO:0000256" key="1">
    <source>
        <dbReference type="SAM" id="Phobius"/>
    </source>
</evidence>
<keyword evidence="1" id="KW-0472">Membrane</keyword>
<reference evidence="2 3" key="1">
    <citation type="submission" date="2019-07" db="EMBL/GenBank/DDBJ databases">
        <title>Genomics analysis of Aphanomyces spp. identifies a new class of oomycete effector associated with host adaptation.</title>
        <authorList>
            <person name="Gaulin E."/>
        </authorList>
    </citation>
    <scope>NUCLEOTIDE SEQUENCE [LARGE SCALE GENOMIC DNA]</scope>
    <source>
        <strain evidence="2 3">ATCC 201684</strain>
    </source>
</reference>
<dbReference type="VEuPathDB" id="FungiDB:AeMF1_004194"/>
<keyword evidence="3" id="KW-1185">Reference proteome</keyword>
<sequence>MTTSKKRQHHDHSTWDRFRQVMVRFTANIEAVVAAFLVSANTTPKELLRSPQLPRRAAIPSGRAARRILRERRQACDFRSIADDCDSDEDTEGSEVVCPVGQDEMPGDWVEQWNVILSKGRFLDVCRQHVAACTIQRAMRQYYLSKQQHSIATHLFRVRLPLKCLFSLQQEINAKHNAATVLQMAWRRRRRPQPRMRPLKRKRSHDCDHNLKPSDVCRQSALLVRSLHRPETKELLLQALLC</sequence>